<protein>
    <submittedName>
        <fullName evidence="2">Uncharacterized protein</fullName>
    </submittedName>
</protein>
<feature type="non-terminal residue" evidence="2">
    <location>
        <position position="37"/>
    </location>
</feature>
<feature type="region of interest" description="Disordered" evidence="1">
    <location>
        <begin position="1"/>
        <end position="37"/>
    </location>
</feature>
<reference evidence="2" key="1">
    <citation type="submission" date="2020-02" db="EMBL/GenBank/DDBJ databases">
        <authorList>
            <person name="Meier V. D."/>
        </authorList>
    </citation>
    <scope>NUCLEOTIDE SEQUENCE</scope>
    <source>
        <strain evidence="2">AVDCRST_MAG34</strain>
    </source>
</reference>
<proteinExistence type="predicted"/>
<sequence>EPRPDPSRRRRRRLPGHDPHLRRPVGPTHGAVEPRSL</sequence>
<gene>
    <name evidence="2" type="ORF">AVDCRST_MAG34-694</name>
</gene>
<dbReference type="EMBL" id="CADCUI010000016">
    <property type="protein sequence ID" value="CAA9339165.1"/>
    <property type="molecule type" value="Genomic_DNA"/>
</dbReference>
<feature type="non-terminal residue" evidence="2">
    <location>
        <position position="1"/>
    </location>
</feature>
<accession>A0A6J4LT44</accession>
<evidence type="ECO:0000256" key="1">
    <source>
        <dbReference type="SAM" id="MobiDB-lite"/>
    </source>
</evidence>
<organism evidence="2">
    <name type="scientific">uncultured Nocardioidaceae bacterium</name>
    <dbReference type="NCBI Taxonomy" id="253824"/>
    <lineage>
        <taxon>Bacteria</taxon>
        <taxon>Bacillati</taxon>
        <taxon>Actinomycetota</taxon>
        <taxon>Actinomycetes</taxon>
        <taxon>Propionibacteriales</taxon>
        <taxon>Nocardioidaceae</taxon>
        <taxon>environmental samples</taxon>
    </lineage>
</organism>
<evidence type="ECO:0000313" key="2">
    <source>
        <dbReference type="EMBL" id="CAA9339165.1"/>
    </source>
</evidence>
<name>A0A6J4LT44_9ACTN</name>
<dbReference type="AlphaFoldDB" id="A0A6J4LT44"/>